<dbReference type="GO" id="GO:0000794">
    <property type="term" value="C:condensed nuclear chromosome"/>
    <property type="evidence" value="ECO:0007669"/>
    <property type="project" value="TreeGrafter"/>
</dbReference>
<dbReference type="STRING" id="1169540.A0A0G4GMR7"/>
<keyword evidence="1 3" id="KW-0547">Nucleotide-binding</keyword>
<evidence type="ECO:0000313" key="7">
    <source>
        <dbReference type="EMBL" id="CEM31425.1"/>
    </source>
</evidence>
<feature type="region of interest" description="Disordered" evidence="4">
    <location>
        <begin position="141"/>
        <end position="162"/>
    </location>
</feature>
<dbReference type="GO" id="GO:0003697">
    <property type="term" value="F:single-stranded DNA binding"/>
    <property type="evidence" value="ECO:0007669"/>
    <property type="project" value="TreeGrafter"/>
</dbReference>
<keyword evidence="2 3" id="KW-0067">ATP-binding</keyword>
<name>A0A0G4GMR7_VITBC</name>
<dbReference type="PANTHER" id="PTHR22942">
    <property type="entry name" value="RECA/RAD51/RADA DNA STRAND-PAIRING FAMILY MEMBER"/>
    <property type="match status" value="1"/>
</dbReference>
<organism evidence="7 8">
    <name type="scientific">Vitrella brassicaformis (strain CCMP3155)</name>
    <dbReference type="NCBI Taxonomy" id="1169540"/>
    <lineage>
        <taxon>Eukaryota</taxon>
        <taxon>Sar</taxon>
        <taxon>Alveolata</taxon>
        <taxon>Colpodellida</taxon>
        <taxon>Vitrellaceae</taxon>
        <taxon>Vitrella</taxon>
    </lineage>
</organism>
<dbReference type="EMBL" id="CDMY01000718">
    <property type="protein sequence ID" value="CEM31425.1"/>
    <property type="molecule type" value="Genomic_DNA"/>
</dbReference>
<dbReference type="InterPro" id="IPR020587">
    <property type="entry name" value="RecA_monomer-monomer_interface"/>
</dbReference>
<sequence length="958" mass="103778">MGSEDGSDRPAGFRLIHRSGRPPARQQSPASKRLSVEELSRVFGHLHPWELTRLRPAISSSLVRTSAGLYSHLALDCSNDETAPFWVTMPLKLAHRWGERAVNLRTITLRQPRNMNLWCNVTIETLVEGHARGRAAMIDRERRRASEEGGLAQQPVQTQPEGSLEHIIFDTDPGMSWCDALERGIQSCALCHDPPGAPASPVTGICRDLPMTEEGGGESAAASLSLSRDALAPTTLHGLKSVKGVKGIDDLSWGRSTSLSYRRWQMPQLHEVELLHDPWRESGFLWSSRCLRKITAEGGMWASSFREAKDGTLAHLEGVVGICLPDKPADVLQLKADLVRGGCRSLKRLQFRKQPPRPDEPDDFNFYTAIPVLREIDNLRSQLPHCKVMAPGADIDLDVPAARHVAFLCPPHDISLPAPDTLPASVKTMARQLAGAIQTVAWDPGWSEEHNNAAPTAQHVTGDPAAWRATRVHSFPNAKQLCIDSRDDYSPADHPPDHPVWSSLHLLPDLPSKHEAEGRGALLEEVEVRMCYETDGIRLGEVAERILAIQGLKITISHLSAAPASADVPVCHCTMATLASSLRVRGLQRLQIIAEWLDPEAAEELVAELSVQDGTMPGFSVEWQQSDQPRNKQHRQVTVTAERLAAAAARPSSAIPPQAATPPLFPTHSHAAAATAHGGLDKLDHSASAAAYQPDGAAAASSGGMVKLTTGCAAFDNLTDGGIETGVLTEVFGEFGSGVGVLCHTLAVTAQLPVDQGGAEGKKVAWIALGPHPILPGLIRKIAERFGLDAKQVLKNISYARPLNSDHRTKLLVKLASMMREARFALLIVDSAISRFQLENSGYCQLAGQLRLCQFLRKLQKMAKELKVAVVVTNQVEAAVDPLMSALGGEDTKPLAGHIMAHASHRRLHLRKGKGQSRVATIYDSPSMADKVEAHFAITEAGIAGRRDHGQGQGQGTT</sequence>
<dbReference type="PROSITE" id="PS50163">
    <property type="entry name" value="RECA_3"/>
    <property type="match status" value="1"/>
</dbReference>
<dbReference type="VEuPathDB" id="CryptoDB:Vbra_10169"/>
<dbReference type="AlphaFoldDB" id="A0A0G4GMR7"/>
<protein>
    <recommendedName>
        <fullName evidence="9">RecA family profile 1 domain-containing protein</fullName>
    </recommendedName>
</protein>
<dbReference type="GO" id="GO:0000150">
    <property type="term" value="F:DNA strand exchange activity"/>
    <property type="evidence" value="ECO:0007669"/>
    <property type="project" value="TreeGrafter"/>
</dbReference>
<dbReference type="InterPro" id="IPR027417">
    <property type="entry name" value="P-loop_NTPase"/>
</dbReference>
<dbReference type="GO" id="GO:0007131">
    <property type="term" value="P:reciprocal meiotic recombination"/>
    <property type="evidence" value="ECO:0007669"/>
    <property type="project" value="TreeGrafter"/>
</dbReference>
<dbReference type="PhylomeDB" id="A0A0G4GMR7"/>
<proteinExistence type="inferred from homology"/>
<feature type="domain" description="RecA family profile 1" evidence="5">
    <location>
        <begin position="704"/>
        <end position="876"/>
    </location>
</feature>
<dbReference type="Gene3D" id="3.40.50.300">
    <property type="entry name" value="P-loop containing nucleotide triphosphate hydrolases"/>
    <property type="match status" value="1"/>
</dbReference>
<dbReference type="GO" id="GO:0005524">
    <property type="term" value="F:ATP binding"/>
    <property type="evidence" value="ECO:0007669"/>
    <property type="project" value="UniProtKB-KW"/>
</dbReference>
<dbReference type="PROSITE" id="PS50162">
    <property type="entry name" value="RECA_2"/>
    <property type="match status" value="1"/>
</dbReference>
<dbReference type="InterPro" id="IPR013632">
    <property type="entry name" value="Rad51_C"/>
</dbReference>
<feature type="region of interest" description="Disordered" evidence="4">
    <location>
        <begin position="1"/>
        <end position="32"/>
    </location>
</feature>
<dbReference type="GO" id="GO:0000730">
    <property type="term" value="P:DNA recombinase assembly"/>
    <property type="evidence" value="ECO:0007669"/>
    <property type="project" value="TreeGrafter"/>
</dbReference>
<evidence type="ECO:0000259" key="5">
    <source>
        <dbReference type="PROSITE" id="PS50162"/>
    </source>
</evidence>
<dbReference type="PANTHER" id="PTHR22942:SF39">
    <property type="entry name" value="DNA REPAIR PROTEIN RAD51 HOMOLOG 1"/>
    <property type="match status" value="1"/>
</dbReference>
<dbReference type="InParanoid" id="A0A0G4GMR7"/>
<dbReference type="GO" id="GO:0070192">
    <property type="term" value="P:chromosome organization involved in meiotic cell cycle"/>
    <property type="evidence" value="ECO:0007669"/>
    <property type="project" value="TreeGrafter"/>
</dbReference>
<dbReference type="OrthoDB" id="10251254at2759"/>
<dbReference type="GO" id="GO:0042148">
    <property type="term" value="P:DNA strand invasion"/>
    <property type="evidence" value="ECO:0007669"/>
    <property type="project" value="TreeGrafter"/>
</dbReference>
<reference evidence="7 8" key="1">
    <citation type="submission" date="2014-11" db="EMBL/GenBank/DDBJ databases">
        <authorList>
            <person name="Zhu J."/>
            <person name="Qi W."/>
            <person name="Song R."/>
        </authorList>
    </citation>
    <scope>NUCLEOTIDE SEQUENCE [LARGE SCALE GENOMIC DNA]</scope>
</reference>
<keyword evidence="8" id="KW-1185">Reference proteome</keyword>
<dbReference type="GO" id="GO:0140664">
    <property type="term" value="F:ATP-dependent DNA damage sensor activity"/>
    <property type="evidence" value="ECO:0007669"/>
    <property type="project" value="InterPro"/>
</dbReference>
<evidence type="ECO:0000256" key="1">
    <source>
        <dbReference type="ARBA" id="ARBA00022741"/>
    </source>
</evidence>
<dbReference type="Proteomes" id="UP000041254">
    <property type="component" value="Unassembled WGS sequence"/>
</dbReference>
<feature type="domain" description="RecA family profile 2" evidence="6">
    <location>
        <begin position="885"/>
        <end position="948"/>
    </location>
</feature>
<dbReference type="GO" id="GO:0003690">
    <property type="term" value="F:double-stranded DNA binding"/>
    <property type="evidence" value="ECO:0007669"/>
    <property type="project" value="TreeGrafter"/>
</dbReference>
<evidence type="ECO:0008006" key="9">
    <source>
        <dbReference type="Google" id="ProtNLM"/>
    </source>
</evidence>
<evidence type="ECO:0000313" key="8">
    <source>
        <dbReference type="Proteomes" id="UP000041254"/>
    </source>
</evidence>
<evidence type="ECO:0000259" key="6">
    <source>
        <dbReference type="PROSITE" id="PS50163"/>
    </source>
</evidence>
<gene>
    <name evidence="7" type="ORF">Vbra_10169</name>
</gene>
<evidence type="ECO:0000256" key="2">
    <source>
        <dbReference type="ARBA" id="ARBA00022840"/>
    </source>
</evidence>
<dbReference type="GO" id="GO:0006312">
    <property type="term" value="P:mitotic recombination"/>
    <property type="evidence" value="ECO:0007669"/>
    <property type="project" value="TreeGrafter"/>
</dbReference>
<dbReference type="InterPro" id="IPR020588">
    <property type="entry name" value="RecA_ATP-bd"/>
</dbReference>
<dbReference type="Pfam" id="PF08423">
    <property type="entry name" value="Rad51"/>
    <property type="match status" value="1"/>
</dbReference>
<dbReference type="SUPFAM" id="SSF52540">
    <property type="entry name" value="P-loop containing nucleoside triphosphate hydrolases"/>
    <property type="match status" value="1"/>
</dbReference>
<comment type="similarity">
    <text evidence="3">Belongs to the RecA family.</text>
</comment>
<accession>A0A0G4GMR7</accession>
<evidence type="ECO:0000256" key="4">
    <source>
        <dbReference type="SAM" id="MobiDB-lite"/>
    </source>
</evidence>
<evidence type="ECO:0000256" key="3">
    <source>
        <dbReference type="RuleBase" id="RU003422"/>
    </source>
</evidence>